<evidence type="ECO:0008006" key="5">
    <source>
        <dbReference type="Google" id="ProtNLM"/>
    </source>
</evidence>
<proteinExistence type="predicted"/>
<evidence type="ECO:0000256" key="2">
    <source>
        <dbReference type="SAM" id="SignalP"/>
    </source>
</evidence>
<evidence type="ECO:0000256" key="1">
    <source>
        <dbReference type="SAM" id="MobiDB-lite"/>
    </source>
</evidence>
<evidence type="ECO:0000313" key="4">
    <source>
        <dbReference type="Proteomes" id="UP000237846"/>
    </source>
</evidence>
<feature type="signal peptide" evidence="2">
    <location>
        <begin position="1"/>
        <end position="27"/>
    </location>
</feature>
<dbReference type="EMBL" id="PVZC01000009">
    <property type="protein sequence ID" value="PRX95507.1"/>
    <property type="molecule type" value="Genomic_DNA"/>
</dbReference>
<dbReference type="PROSITE" id="PS51257">
    <property type="entry name" value="PROKAR_LIPOPROTEIN"/>
    <property type="match status" value="1"/>
</dbReference>
<dbReference type="Proteomes" id="UP000237846">
    <property type="component" value="Unassembled WGS sequence"/>
</dbReference>
<gene>
    <name evidence="3" type="ORF">CLV72_109116</name>
</gene>
<feature type="chain" id="PRO_5038617860" description="Lipoprotein LpqN" evidence="2">
    <location>
        <begin position="28"/>
        <end position="203"/>
    </location>
</feature>
<feature type="region of interest" description="Disordered" evidence="1">
    <location>
        <begin position="25"/>
        <end position="44"/>
    </location>
</feature>
<reference evidence="3 4" key="1">
    <citation type="submission" date="2018-03" db="EMBL/GenBank/DDBJ databases">
        <title>Genomic Encyclopedia of Archaeal and Bacterial Type Strains, Phase II (KMG-II): from individual species to whole genera.</title>
        <authorList>
            <person name="Goeker M."/>
        </authorList>
    </citation>
    <scope>NUCLEOTIDE SEQUENCE [LARGE SCALE GENOMIC DNA]</scope>
    <source>
        <strain evidence="3 4">DSM 45601</strain>
    </source>
</reference>
<dbReference type="RefSeq" id="WP_146159566.1">
    <property type="nucleotide sequence ID" value="NZ_PVZC01000009.1"/>
</dbReference>
<protein>
    <recommendedName>
        <fullName evidence="5">Lipoprotein LpqN</fullName>
    </recommendedName>
</protein>
<name>A0A2T0PVH6_9ACTN</name>
<sequence>MRTTAVSATVLALGVLLAGGCSSGADPAPPAAGTAGEEAPPEAAGQVEVPEGFTPVTVDRLSFAVPEGWTETASEELESPVVGGYAGFEGDQEIARVTVLSGPTEANEDARSRGEGIMSALALEVRMDRGERGEAIVPGASSAHEVHYTYTLFDEEPPLDRRGLDLTMVNDQGTYWLLRITALAEHTNDALFDQITGSVALEG</sequence>
<keyword evidence="4" id="KW-1185">Reference proteome</keyword>
<accession>A0A2T0PVH6</accession>
<comment type="caution">
    <text evidence="3">The sequence shown here is derived from an EMBL/GenBank/DDBJ whole genome shotgun (WGS) entry which is preliminary data.</text>
</comment>
<organism evidence="3 4">
    <name type="scientific">Allonocardiopsis opalescens</name>
    <dbReference type="NCBI Taxonomy" id="1144618"/>
    <lineage>
        <taxon>Bacteria</taxon>
        <taxon>Bacillati</taxon>
        <taxon>Actinomycetota</taxon>
        <taxon>Actinomycetes</taxon>
        <taxon>Streptosporangiales</taxon>
        <taxon>Allonocardiopsis</taxon>
    </lineage>
</organism>
<keyword evidence="2" id="KW-0732">Signal</keyword>
<evidence type="ECO:0000313" key="3">
    <source>
        <dbReference type="EMBL" id="PRX95507.1"/>
    </source>
</evidence>
<dbReference type="AlphaFoldDB" id="A0A2T0PVH6"/>